<dbReference type="AlphaFoldDB" id="A0A7J0FHZ4"/>
<name>A0A7J0FHZ4_9ERIC</name>
<proteinExistence type="predicted"/>
<dbReference type="EMBL" id="BJWL01000012">
    <property type="protein sequence ID" value="GFY97517.1"/>
    <property type="molecule type" value="Genomic_DNA"/>
</dbReference>
<reference evidence="2 3" key="1">
    <citation type="submission" date="2019-07" db="EMBL/GenBank/DDBJ databases">
        <title>De Novo Assembly of kiwifruit Actinidia rufa.</title>
        <authorList>
            <person name="Sugita-Konishi S."/>
            <person name="Sato K."/>
            <person name="Mori E."/>
            <person name="Abe Y."/>
            <person name="Kisaki G."/>
            <person name="Hamano K."/>
            <person name="Suezawa K."/>
            <person name="Otani M."/>
            <person name="Fukuda T."/>
            <person name="Manabe T."/>
            <person name="Gomi K."/>
            <person name="Tabuchi M."/>
            <person name="Akimitsu K."/>
            <person name="Kataoka I."/>
        </authorList>
    </citation>
    <scope>NUCLEOTIDE SEQUENCE [LARGE SCALE GENOMIC DNA]</scope>
    <source>
        <strain evidence="3">cv. Fuchu</strain>
    </source>
</reference>
<comment type="caution">
    <text evidence="2">The sequence shown here is derived from an EMBL/GenBank/DDBJ whole genome shotgun (WGS) entry which is preliminary data.</text>
</comment>
<evidence type="ECO:0000256" key="1">
    <source>
        <dbReference type="SAM" id="MobiDB-lite"/>
    </source>
</evidence>
<gene>
    <name evidence="2" type="ORF">Acr_12g0000580</name>
</gene>
<feature type="region of interest" description="Disordered" evidence="1">
    <location>
        <begin position="397"/>
        <end position="417"/>
    </location>
</feature>
<accession>A0A7J0FHZ4</accession>
<dbReference type="Proteomes" id="UP000585474">
    <property type="component" value="Unassembled WGS sequence"/>
</dbReference>
<protein>
    <submittedName>
        <fullName evidence="2">Uncharacterized protein</fullName>
    </submittedName>
</protein>
<keyword evidence="3" id="KW-1185">Reference proteome</keyword>
<evidence type="ECO:0000313" key="3">
    <source>
        <dbReference type="Proteomes" id="UP000585474"/>
    </source>
</evidence>
<organism evidence="2 3">
    <name type="scientific">Actinidia rufa</name>
    <dbReference type="NCBI Taxonomy" id="165716"/>
    <lineage>
        <taxon>Eukaryota</taxon>
        <taxon>Viridiplantae</taxon>
        <taxon>Streptophyta</taxon>
        <taxon>Embryophyta</taxon>
        <taxon>Tracheophyta</taxon>
        <taxon>Spermatophyta</taxon>
        <taxon>Magnoliopsida</taxon>
        <taxon>eudicotyledons</taxon>
        <taxon>Gunneridae</taxon>
        <taxon>Pentapetalae</taxon>
        <taxon>asterids</taxon>
        <taxon>Ericales</taxon>
        <taxon>Actinidiaceae</taxon>
        <taxon>Actinidia</taxon>
    </lineage>
</organism>
<evidence type="ECO:0000313" key="2">
    <source>
        <dbReference type="EMBL" id="GFY97517.1"/>
    </source>
</evidence>
<sequence length="453" mass="50193">MDECCLHNSIVASLHVAISLFKFRNLFVLKKYPKLNHEWLYFKARSKKTLLGGYPSNVKGWKRKFFFVSGKTGSFPKGCLGRLGFHGSKDTLDMEGLYSVPALLESKSFHKSFGPPKFMVSDDGGNGEDRLAGFAFASSGDVGESFHSREESLEYLGTIRREIRRILPHTPDLTLLSDMVLNGTNWVSLQITLTPGIATKARDEASLISLEDANSKGKEALPIPEPKKAKSKPNEAMIVVAPREGTSANPVAALGPQVTMQRSASTAKKILKACIPPIDKEEVDKLELDLMVFKLFHTLVQAVVVMSSLACQGQEIELEGWMVELKVQNQLYAEELAKVNEERDATSDRLAKLKLLVSELREKEARTKRLALAHHHPVLGIDLDAMDMDRDLIAKEKADAEEKEEEESQGKNKKGATRMATPSLLRFVKFCKDFEGVDTSVSGVDISGQNVFP</sequence>